<name>A0A1H8WKQ0_9HYPH</name>
<evidence type="ECO:0000313" key="1">
    <source>
        <dbReference type="EMBL" id="SEI21360.1"/>
    </source>
</evidence>
<reference evidence="2 4" key="2">
    <citation type="submission" date="2016-10" db="EMBL/GenBank/DDBJ databases">
        <authorList>
            <person name="Varghese N."/>
            <person name="Submissions S."/>
        </authorList>
    </citation>
    <scope>NUCLEOTIDE SEQUENCE [LARGE SCALE GENOMIC DNA]</scope>
    <source>
        <strain evidence="2 4">CGMCC 1.7071</strain>
    </source>
</reference>
<protein>
    <submittedName>
        <fullName evidence="1">Uncharacterized protein</fullName>
    </submittedName>
</protein>
<evidence type="ECO:0000313" key="2">
    <source>
        <dbReference type="EMBL" id="SEP28027.1"/>
    </source>
</evidence>
<dbReference type="STRING" id="501024.RTCCBAU85039_6607"/>
<dbReference type="Proteomes" id="UP000183063">
    <property type="component" value="Unassembled WGS sequence"/>
</dbReference>
<dbReference type="Proteomes" id="UP000198939">
    <property type="component" value="Unassembled WGS sequence"/>
</dbReference>
<gene>
    <name evidence="1" type="ORF">RTCCBAU85039_6607</name>
    <name evidence="2" type="ORF">SAMN05216228_106713</name>
</gene>
<evidence type="ECO:0000313" key="3">
    <source>
        <dbReference type="Proteomes" id="UP000183063"/>
    </source>
</evidence>
<organism evidence="1 3">
    <name type="scientific">Rhizobium tibeticum</name>
    <dbReference type="NCBI Taxonomy" id="501024"/>
    <lineage>
        <taxon>Bacteria</taxon>
        <taxon>Pseudomonadati</taxon>
        <taxon>Pseudomonadota</taxon>
        <taxon>Alphaproteobacteria</taxon>
        <taxon>Hyphomicrobiales</taxon>
        <taxon>Rhizobiaceae</taxon>
        <taxon>Rhizobium/Agrobacterium group</taxon>
        <taxon>Rhizobium</taxon>
    </lineage>
</organism>
<accession>A0A1H8WKQ0</accession>
<proteinExistence type="predicted"/>
<keyword evidence="4" id="KW-1185">Reference proteome</keyword>
<dbReference type="EMBL" id="FOCV01000067">
    <property type="protein sequence ID" value="SEP28027.1"/>
    <property type="molecule type" value="Genomic_DNA"/>
</dbReference>
<dbReference type="EMBL" id="FNXB01000083">
    <property type="protein sequence ID" value="SEI21360.1"/>
    <property type="molecule type" value="Genomic_DNA"/>
</dbReference>
<dbReference type="AlphaFoldDB" id="A0A1H8WKQ0"/>
<sequence length="62" mass="7431">MDFMSVTFVFSWSNATHRVRWPCRKFDKTILAARSQYGQASYWAETLPFFELALLLRLKLKR</sequence>
<reference evidence="1" key="1">
    <citation type="submission" date="2016-10" db="EMBL/GenBank/DDBJ databases">
        <authorList>
            <person name="de Groot N.N."/>
        </authorList>
    </citation>
    <scope>NUCLEOTIDE SEQUENCE [LARGE SCALE GENOMIC DNA]</scope>
    <source>
        <strain evidence="1">CCBAU85039</strain>
    </source>
</reference>
<evidence type="ECO:0000313" key="4">
    <source>
        <dbReference type="Proteomes" id="UP000198939"/>
    </source>
</evidence>
<reference evidence="3" key="3">
    <citation type="submission" date="2016-10" db="EMBL/GenBank/DDBJ databases">
        <authorList>
            <person name="Wibberg D."/>
        </authorList>
    </citation>
    <scope>NUCLEOTIDE SEQUENCE [LARGE SCALE GENOMIC DNA]</scope>
</reference>